<feature type="region of interest" description="Disordered" evidence="1">
    <location>
        <begin position="192"/>
        <end position="226"/>
    </location>
</feature>
<proteinExistence type="predicted"/>
<reference evidence="3" key="1">
    <citation type="submission" date="2010-08" db="EMBL/GenBank/DDBJ databases">
        <authorList>
            <consortium name="Caenorhabditis japonica Sequencing Consortium"/>
            <person name="Wilson R.K."/>
        </authorList>
    </citation>
    <scope>NUCLEOTIDE SEQUENCE [LARGE SCALE GENOMIC DNA]</scope>
    <source>
        <strain evidence="3">DF5081</strain>
    </source>
</reference>
<evidence type="ECO:0000256" key="1">
    <source>
        <dbReference type="SAM" id="MobiDB-lite"/>
    </source>
</evidence>
<protein>
    <submittedName>
        <fullName evidence="2">Uncharacterized protein</fullName>
    </submittedName>
</protein>
<dbReference type="Proteomes" id="UP000005237">
    <property type="component" value="Unassembled WGS sequence"/>
</dbReference>
<accession>A0A8R1EA98</accession>
<sequence>MRTRTRRLTFYVAAVDRETIILGTGAFKAMGVQLKIDEPSRDVRIVDELKLDRHGQKIVEIVVEGIIHKERRLCLITPMSRCLTAGVCQVNSEGKARIKIANHVNENILFRKGQRIATGELSEFEILNKKPYLLGKLNKWFRDIEDTETYNPTVCEIRQEVQVAGRNLKGTLEKDKEDAVGSGRRKSLKVVKKNVSTGQKEHKRRSKEELNGTRREQHVRPANRTFTHPHREKYTNQPVDTLLGMIPGVFESAVPLAFTEKLILKGAQSAEEMLQKQFNKKRYSRVTMVIPFVNDDDHGDQCARLINVAPGATKILLIPAPTSVDDFSLAGAFISLVASVKRSRGELDVISPGDRVMA</sequence>
<evidence type="ECO:0000313" key="2">
    <source>
        <dbReference type="EnsemblMetazoa" id="CJA32433.1"/>
    </source>
</evidence>
<keyword evidence="3" id="KW-1185">Reference proteome</keyword>
<reference evidence="2" key="2">
    <citation type="submission" date="2022-06" db="UniProtKB">
        <authorList>
            <consortium name="EnsemblMetazoa"/>
        </authorList>
    </citation>
    <scope>IDENTIFICATION</scope>
    <source>
        <strain evidence="2">DF5081</strain>
    </source>
</reference>
<evidence type="ECO:0000313" key="3">
    <source>
        <dbReference type="Proteomes" id="UP000005237"/>
    </source>
</evidence>
<feature type="compositionally biased region" description="Basic and acidic residues" evidence="1">
    <location>
        <begin position="206"/>
        <end position="219"/>
    </location>
</feature>
<organism evidence="2 3">
    <name type="scientific">Caenorhabditis japonica</name>
    <dbReference type="NCBI Taxonomy" id="281687"/>
    <lineage>
        <taxon>Eukaryota</taxon>
        <taxon>Metazoa</taxon>
        <taxon>Ecdysozoa</taxon>
        <taxon>Nematoda</taxon>
        <taxon>Chromadorea</taxon>
        <taxon>Rhabditida</taxon>
        <taxon>Rhabditina</taxon>
        <taxon>Rhabditomorpha</taxon>
        <taxon>Rhabditoidea</taxon>
        <taxon>Rhabditidae</taxon>
        <taxon>Peloderinae</taxon>
        <taxon>Caenorhabditis</taxon>
    </lineage>
</organism>
<dbReference type="EnsemblMetazoa" id="CJA32433.1">
    <property type="protein sequence ID" value="CJA32433.1"/>
    <property type="gene ID" value="WBGene00208280"/>
</dbReference>
<dbReference type="AlphaFoldDB" id="A0A8R1EA98"/>
<name>A0A8R1EA98_CAEJA</name>